<dbReference type="AlphaFoldDB" id="A0A927MRP9"/>
<dbReference type="InterPro" id="IPR011009">
    <property type="entry name" value="Kinase-like_dom_sf"/>
</dbReference>
<evidence type="ECO:0000313" key="3">
    <source>
        <dbReference type="Proteomes" id="UP000638648"/>
    </source>
</evidence>
<dbReference type="PANTHER" id="PTHR21310">
    <property type="entry name" value="AMINOGLYCOSIDE PHOSPHOTRANSFERASE-RELATED-RELATED"/>
    <property type="match status" value="1"/>
</dbReference>
<name>A0A927MRP9_9ACTN</name>
<dbReference type="Proteomes" id="UP000638648">
    <property type="component" value="Unassembled WGS sequence"/>
</dbReference>
<keyword evidence="2" id="KW-0418">Kinase</keyword>
<dbReference type="EMBL" id="JADBEM010000001">
    <property type="protein sequence ID" value="MBE1605032.1"/>
    <property type="molecule type" value="Genomic_DNA"/>
</dbReference>
<organism evidence="2 3">
    <name type="scientific">Actinopolymorpha pittospori</name>
    <dbReference type="NCBI Taxonomy" id="648752"/>
    <lineage>
        <taxon>Bacteria</taxon>
        <taxon>Bacillati</taxon>
        <taxon>Actinomycetota</taxon>
        <taxon>Actinomycetes</taxon>
        <taxon>Propionibacteriales</taxon>
        <taxon>Actinopolymorphaceae</taxon>
        <taxon>Actinopolymorpha</taxon>
    </lineage>
</organism>
<dbReference type="InterPro" id="IPR051678">
    <property type="entry name" value="AGP_Transferase"/>
</dbReference>
<dbReference type="SUPFAM" id="SSF56112">
    <property type="entry name" value="Protein kinase-like (PK-like)"/>
    <property type="match status" value="1"/>
</dbReference>
<dbReference type="Gene3D" id="3.90.1200.10">
    <property type="match status" value="1"/>
</dbReference>
<dbReference type="Pfam" id="PF01636">
    <property type="entry name" value="APH"/>
    <property type="match status" value="1"/>
</dbReference>
<comment type="caution">
    <text evidence="2">The sequence shown here is derived from an EMBL/GenBank/DDBJ whole genome shotgun (WGS) entry which is preliminary data.</text>
</comment>
<sequence>MSAGKMHADEIDLDVDLVRGLLTDQFPHWADLPIRPFASSGTVNALFRLGDDLAVRLPRVEWGIEDVAKDHVWLPRLAPLLPVPIPTLLGQGTPGPDYPWPWSVYRWLEGENPLEDSLEDPRSLAADLAGFVAAFRAVDLPDGPPAYRGGPLSAMDAPARSAIKDLHGMIDTDAATAAWDEALRVPDWSGPPVWVHADLLPGNLLVDRGRLSAVIDFATTGVGDPACDLIVAWSVLPASVRDDFREALAADDAAWARGRGRALAIALIQLPYYQHTNPVMAANARHVIREVLADHARTGGQRSGTD</sequence>
<protein>
    <submittedName>
        <fullName evidence="2">Aminoglycoside phosphotransferase (APT) family kinase protein</fullName>
    </submittedName>
</protein>
<dbReference type="GO" id="GO:0016301">
    <property type="term" value="F:kinase activity"/>
    <property type="evidence" value="ECO:0007669"/>
    <property type="project" value="UniProtKB-KW"/>
</dbReference>
<keyword evidence="2" id="KW-0808">Transferase</keyword>
<dbReference type="CDD" id="cd05155">
    <property type="entry name" value="APH_ChoK_like_1"/>
    <property type="match status" value="1"/>
</dbReference>
<dbReference type="Gene3D" id="3.30.200.20">
    <property type="entry name" value="Phosphorylase Kinase, domain 1"/>
    <property type="match status" value="1"/>
</dbReference>
<feature type="domain" description="Aminoglycoside phosphotransferase" evidence="1">
    <location>
        <begin position="39"/>
        <end position="259"/>
    </location>
</feature>
<evidence type="ECO:0000313" key="2">
    <source>
        <dbReference type="EMBL" id="MBE1605032.1"/>
    </source>
</evidence>
<evidence type="ECO:0000259" key="1">
    <source>
        <dbReference type="Pfam" id="PF01636"/>
    </source>
</evidence>
<proteinExistence type="predicted"/>
<keyword evidence="3" id="KW-1185">Reference proteome</keyword>
<dbReference type="RefSeq" id="WP_192749438.1">
    <property type="nucleotide sequence ID" value="NZ_BAABJL010000030.1"/>
</dbReference>
<dbReference type="PANTHER" id="PTHR21310:SF42">
    <property type="entry name" value="BIFUNCTIONAL AAC_APH"/>
    <property type="match status" value="1"/>
</dbReference>
<gene>
    <name evidence="2" type="ORF">HEB94_001880</name>
</gene>
<dbReference type="InterPro" id="IPR002575">
    <property type="entry name" value="Aminoglycoside_PTrfase"/>
</dbReference>
<reference evidence="2" key="1">
    <citation type="submission" date="2020-10" db="EMBL/GenBank/DDBJ databases">
        <title>Sequencing the genomes of 1000 actinobacteria strains.</title>
        <authorList>
            <person name="Klenk H.-P."/>
        </authorList>
    </citation>
    <scope>NUCLEOTIDE SEQUENCE</scope>
    <source>
        <strain evidence="2">DSM 45354</strain>
    </source>
</reference>
<accession>A0A927MRP9</accession>